<dbReference type="NCBIfam" id="TIGR00574">
    <property type="entry name" value="dnl1"/>
    <property type="match status" value="1"/>
</dbReference>
<sequence>MKVSQLSEYFERLERTSSRIEITKILAELFNEISADEIDKAVYLSLGTLAPSYKGIVFNLAERMMIKIISRAYGVAQEEILKQYKAAGDLGAVAYKLAPDRKCNLTVNEVYAELVKIAQDEGEGSQERKMGATAALLKKLDPLSAKFVARIPVGNLRLGFSDKTILDALSWMETGDKSKSKMLESAYQVLPDVGKLAQEVKKGGVDKASKNVKPVVGVPIMPALPQRLKSADEMVKKMGKVAVEPKFDGLRVQIHYQKGKPVRAYTRNLNDISEMFPELNDVGKYLKVESAILDSEAVGLDAETMKMADFQVTMNRRRKHDIAENAKKTPLTFQIFDVMLVGGRNVMGENYETRRETLKDILKPNKVFVVDDFLLTTEAEKIRARHSELLKSGLEGAMVKKAESGYIPGRTGWRWVKIKEVEEASGKLADTVDAVIMGYTQGRGKRASFGIGQFLAGVRSNDKILTITKVGTGLTDEQFKELNNRLKNLVTHEKPKEYEVHKDLTPDFWVKPEVVVELAADELTKSPKHTAGLALRFPRLVKFRDDKSVNQATTLVEIKKLYKLQRG</sequence>
<feature type="domain" description="ATP-dependent DNA ligase family profile" evidence="14">
    <location>
        <begin position="324"/>
        <end position="448"/>
    </location>
</feature>
<dbReference type="GO" id="GO:0003910">
    <property type="term" value="F:DNA ligase (ATP) activity"/>
    <property type="evidence" value="ECO:0007669"/>
    <property type="project" value="UniProtKB-EC"/>
</dbReference>
<keyword evidence="10" id="KW-0234">DNA repair</keyword>
<evidence type="ECO:0000313" key="15">
    <source>
        <dbReference type="EMBL" id="OGM32468.1"/>
    </source>
</evidence>
<evidence type="ECO:0000256" key="12">
    <source>
        <dbReference type="ARBA" id="ARBA00034003"/>
    </source>
</evidence>
<name>A0A1F7Z0I2_9BACT</name>
<dbReference type="SUPFAM" id="SSF56091">
    <property type="entry name" value="DNA ligase/mRNA capping enzyme, catalytic domain"/>
    <property type="match status" value="1"/>
</dbReference>
<dbReference type="PROSITE" id="PS50160">
    <property type="entry name" value="DNA_LIGASE_A3"/>
    <property type="match status" value="1"/>
</dbReference>
<evidence type="ECO:0000313" key="16">
    <source>
        <dbReference type="Proteomes" id="UP000178870"/>
    </source>
</evidence>
<dbReference type="EMBL" id="MGGP01000014">
    <property type="protein sequence ID" value="OGM32468.1"/>
    <property type="molecule type" value="Genomic_DNA"/>
</dbReference>
<keyword evidence="5" id="KW-0235">DNA replication</keyword>
<accession>A0A1F7Z0I2</accession>
<comment type="caution">
    <text evidence="15">The sequence shown here is derived from an EMBL/GenBank/DDBJ whole genome shotgun (WGS) entry which is preliminary data.</text>
</comment>
<protein>
    <recommendedName>
        <fullName evidence="2">DNA ligase (ATP)</fullName>
        <ecNumber evidence="2">6.5.1.1</ecNumber>
    </recommendedName>
</protein>
<evidence type="ECO:0000256" key="6">
    <source>
        <dbReference type="ARBA" id="ARBA00022741"/>
    </source>
</evidence>
<evidence type="ECO:0000256" key="7">
    <source>
        <dbReference type="ARBA" id="ARBA00022763"/>
    </source>
</evidence>
<dbReference type="InterPro" id="IPR050191">
    <property type="entry name" value="ATP-dep_DNA_ligase"/>
</dbReference>
<dbReference type="Pfam" id="PF01068">
    <property type="entry name" value="DNA_ligase_A_M"/>
    <property type="match status" value="1"/>
</dbReference>
<dbReference type="InterPro" id="IPR012310">
    <property type="entry name" value="DNA_ligase_ATP-dep_cent"/>
</dbReference>
<evidence type="ECO:0000256" key="2">
    <source>
        <dbReference type="ARBA" id="ARBA00012727"/>
    </source>
</evidence>
<organism evidence="15 16">
    <name type="scientific">Candidatus Woesebacteria bacterium RIFCSPHIGHO2_01_FULL_44_21</name>
    <dbReference type="NCBI Taxonomy" id="1802503"/>
    <lineage>
        <taxon>Bacteria</taxon>
        <taxon>Candidatus Woeseibacteriota</taxon>
    </lineage>
</organism>
<dbReference type="GO" id="GO:0003677">
    <property type="term" value="F:DNA binding"/>
    <property type="evidence" value="ECO:0007669"/>
    <property type="project" value="InterPro"/>
</dbReference>
<dbReference type="EC" id="6.5.1.1" evidence="2"/>
<evidence type="ECO:0000256" key="3">
    <source>
        <dbReference type="ARBA" id="ARBA00022598"/>
    </source>
</evidence>
<gene>
    <name evidence="15" type="ORF">A2803_03285</name>
</gene>
<keyword evidence="7" id="KW-0227">DNA damage</keyword>
<dbReference type="InterPro" id="IPR012309">
    <property type="entry name" value="DNA_ligase_ATP-dep_C"/>
</dbReference>
<evidence type="ECO:0000256" key="13">
    <source>
        <dbReference type="RuleBase" id="RU004196"/>
    </source>
</evidence>
<dbReference type="InterPro" id="IPR000977">
    <property type="entry name" value="DNA_ligase_ATP-dep"/>
</dbReference>
<reference evidence="15 16" key="1">
    <citation type="journal article" date="2016" name="Nat. Commun.">
        <title>Thousands of microbial genomes shed light on interconnected biogeochemical processes in an aquifer system.</title>
        <authorList>
            <person name="Anantharaman K."/>
            <person name="Brown C.T."/>
            <person name="Hug L.A."/>
            <person name="Sharon I."/>
            <person name="Castelle C.J."/>
            <person name="Probst A.J."/>
            <person name="Thomas B.C."/>
            <person name="Singh A."/>
            <person name="Wilkins M.J."/>
            <person name="Karaoz U."/>
            <person name="Brodie E.L."/>
            <person name="Williams K.H."/>
            <person name="Hubbard S.S."/>
            <person name="Banfield J.F."/>
        </authorList>
    </citation>
    <scope>NUCLEOTIDE SEQUENCE [LARGE SCALE GENOMIC DNA]</scope>
</reference>
<comment type="catalytic activity">
    <reaction evidence="12">
        <text>ATP + (deoxyribonucleotide)n-3'-hydroxyl + 5'-phospho-(deoxyribonucleotide)m = (deoxyribonucleotide)n+m + AMP + diphosphate.</text>
        <dbReference type="EC" id="6.5.1.1"/>
    </reaction>
</comment>
<evidence type="ECO:0000256" key="11">
    <source>
        <dbReference type="ARBA" id="ARBA00023306"/>
    </source>
</evidence>
<evidence type="ECO:0000256" key="8">
    <source>
        <dbReference type="ARBA" id="ARBA00022840"/>
    </source>
</evidence>
<dbReference type="Gene3D" id="1.10.3260.10">
    <property type="entry name" value="DNA ligase, ATP-dependent, N-terminal domain"/>
    <property type="match status" value="1"/>
</dbReference>
<dbReference type="InterPro" id="IPR012340">
    <property type="entry name" value="NA-bd_OB-fold"/>
</dbReference>
<keyword evidence="9" id="KW-0233">DNA recombination</keyword>
<dbReference type="Gene3D" id="3.30.470.30">
    <property type="entry name" value="DNA ligase/mRNA capping enzyme"/>
    <property type="match status" value="1"/>
</dbReference>
<dbReference type="GO" id="GO:0051301">
    <property type="term" value="P:cell division"/>
    <property type="evidence" value="ECO:0007669"/>
    <property type="project" value="UniProtKB-KW"/>
</dbReference>
<dbReference type="GO" id="GO:0006281">
    <property type="term" value="P:DNA repair"/>
    <property type="evidence" value="ECO:0007669"/>
    <property type="project" value="UniProtKB-KW"/>
</dbReference>
<evidence type="ECO:0000256" key="4">
    <source>
        <dbReference type="ARBA" id="ARBA00022618"/>
    </source>
</evidence>
<proteinExistence type="inferred from homology"/>
<comment type="similarity">
    <text evidence="1 13">Belongs to the ATP-dependent DNA ligase family.</text>
</comment>
<dbReference type="GO" id="GO:0006310">
    <property type="term" value="P:DNA recombination"/>
    <property type="evidence" value="ECO:0007669"/>
    <property type="project" value="UniProtKB-KW"/>
</dbReference>
<dbReference type="PANTHER" id="PTHR45674:SF4">
    <property type="entry name" value="DNA LIGASE 1"/>
    <property type="match status" value="1"/>
</dbReference>
<dbReference type="Pfam" id="PF04675">
    <property type="entry name" value="DNA_ligase_A_N"/>
    <property type="match status" value="1"/>
</dbReference>
<keyword evidence="11" id="KW-0131">Cell cycle</keyword>
<dbReference type="InterPro" id="IPR036599">
    <property type="entry name" value="DNA_ligase_N_sf"/>
</dbReference>
<dbReference type="Gene3D" id="2.40.50.140">
    <property type="entry name" value="Nucleic acid-binding proteins"/>
    <property type="match status" value="1"/>
</dbReference>
<evidence type="ECO:0000259" key="14">
    <source>
        <dbReference type="PROSITE" id="PS50160"/>
    </source>
</evidence>
<keyword evidence="8" id="KW-0067">ATP-binding</keyword>
<keyword evidence="3" id="KW-0436">Ligase</keyword>
<evidence type="ECO:0000256" key="10">
    <source>
        <dbReference type="ARBA" id="ARBA00023204"/>
    </source>
</evidence>
<dbReference type="SUPFAM" id="SSF50249">
    <property type="entry name" value="Nucleic acid-binding proteins"/>
    <property type="match status" value="1"/>
</dbReference>
<dbReference type="GO" id="GO:0006273">
    <property type="term" value="P:lagging strand elongation"/>
    <property type="evidence" value="ECO:0007669"/>
    <property type="project" value="TreeGrafter"/>
</dbReference>
<keyword evidence="6" id="KW-0547">Nucleotide-binding</keyword>
<dbReference type="GO" id="GO:0005524">
    <property type="term" value="F:ATP binding"/>
    <property type="evidence" value="ECO:0007669"/>
    <property type="project" value="UniProtKB-KW"/>
</dbReference>
<evidence type="ECO:0000256" key="1">
    <source>
        <dbReference type="ARBA" id="ARBA00007572"/>
    </source>
</evidence>
<keyword evidence="4" id="KW-0132">Cell division</keyword>
<dbReference type="Proteomes" id="UP000178870">
    <property type="component" value="Unassembled WGS sequence"/>
</dbReference>
<dbReference type="AlphaFoldDB" id="A0A1F7Z0I2"/>
<dbReference type="Pfam" id="PF04679">
    <property type="entry name" value="DNA_ligase_A_C"/>
    <property type="match status" value="1"/>
</dbReference>
<dbReference type="PANTHER" id="PTHR45674">
    <property type="entry name" value="DNA LIGASE 1/3 FAMILY MEMBER"/>
    <property type="match status" value="1"/>
</dbReference>
<evidence type="ECO:0000256" key="5">
    <source>
        <dbReference type="ARBA" id="ARBA00022705"/>
    </source>
</evidence>
<dbReference type="SUPFAM" id="SSF117018">
    <property type="entry name" value="ATP-dependent DNA ligase DNA-binding domain"/>
    <property type="match status" value="1"/>
</dbReference>
<dbReference type="GO" id="GO:0071897">
    <property type="term" value="P:DNA biosynthetic process"/>
    <property type="evidence" value="ECO:0007669"/>
    <property type="project" value="InterPro"/>
</dbReference>
<dbReference type="InterPro" id="IPR012308">
    <property type="entry name" value="DNA_ligase_ATP-dep_N"/>
</dbReference>
<evidence type="ECO:0000256" key="9">
    <source>
        <dbReference type="ARBA" id="ARBA00023172"/>
    </source>
</evidence>